<gene>
    <name evidence="2" type="primary">LOC115887108</name>
</gene>
<dbReference type="GeneID" id="115887108"/>
<protein>
    <submittedName>
        <fullName evidence="2">Uncharacterized protein LOC115887108</fullName>
    </submittedName>
</protein>
<dbReference type="AlphaFoldDB" id="A0A6J2YFU9"/>
<keyword evidence="1" id="KW-1185">Reference proteome</keyword>
<name>A0A6J2YFU9_SITOR</name>
<dbReference type="RefSeq" id="XP_030762292.1">
    <property type="nucleotide sequence ID" value="XM_030906432.1"/>
</dbReference>
<dbReference type="OrthoDB" id="6775882at2759"/>
<dbReference type="Gene3D" id="1.25.40.480">
    <property type="match status" value="1"/>
</dbReference>
<dbReference type="InParanoid" id="A0A6J2YFU9"/>
<proteinExistence type="predicted"/>
<organism evidence="1 2">
    <name type="scientific">Sitophilus oryzae</name>
    <name type="common">Rice weevil</name>
    <name type="synonym">Curculio oryzae</name>
    <dbReference type="NCBI Taxonomy" id="7048"/>
    <lineage>
        <taxon>Eukaryota</taxon>
        <taxon>Metazoa</taxon>
        <taxon>Ecdysozoa</taxon>
        <taxon>Arthropoda</taxon>
        <taxon>Hexapoda</taxon>
        <taxon>Insecta</taxon>
        <taxon>Pterygota</taxon>
        <taxon>Neoptera</taxon>
        <taxon>Endopterygota</taxon>
        <taxon>Coleoptera</taxon>
        <taxon>Polyphaga</taxon>
        <taxon>Cucujiformia</taxon>
        <taxon>Curculionidae</taxon>
        <taxon>Dryophthorinae</taxon>
        <taxon>Sitophilus</taxon>
    </lineage>
</organism>
<sequence>MDLPRYKFNSHNDGDLLDFLKTANECKNETCCDLDEYEKLKILFPLEEGTKVKLEQYPQNIKEFIDITSDDEDMNQESLLKADDDNIIKEISSMLEHSSVRKEISDMVDTIKDILMSKDEMPDSVFNDLSSLKNEELNQVFESLNSKLNLDEVERFWHSLDSYHTLCETIIPHYIRRLFLPKIKEVYNTDIQGIFVAHMEKYTDIFRRILVEDFLEQALSQVLMSYVLSTSVKFKTNLLRDFLTSTQKLKEYYIPIIEALLNPQTDVNVASQVIELMSNSAYEFVNDNSYGKLLFNVVNCIKNHIPKLEQPLKHILSIHQSIWKIKVQKIVVANLEESFSQSFR</sequence>
<dbReference type="KEGG" id="soy:115887108"/>
<reference evidence="2" key="1">
    <citation type="submission" date="2025-08" db="UniProtKB">
        <authorList>
            <consortium name="RefSeq"/>
        </authorList>
    </citation>
    <scope>IDENTIFICATION</scope>
    <source>
        <tissue evidence="2">Gonads</tissue>
    </source>
</reference>
<evidence type="ECO:0000313" key="2">
    <source>
        <dbReference type="RefSeq" id="XP_030762292.1"/>
    </source>
</evidence>
<dbReference type="Proteomes" id="UP000504635">
    <property type="component" value="Unplaced"/>
</dbReference>
<evidence type="ECO:0000313" key="1">
    <source>
        <dbReference type="Proteomes" id="UP000504635"/>
    </source>
</evidence>
<accession>A0A6J2YFU9</accession>